<reference evidence="1 2" key="1">
    <citation type="submission" date="2021-06" db="EMBL/GenBank/DDBJ databases">
        <authorList>
            <person name="Palmer J.M."/>
        </authorList>
    </citation>
    <scope>NUCLEOTIDE SEQUENCE [LARGE SCALE GENOMIC DNA]</scope>
    <source>
        <strain evidence="2">if_2019</strain>
        <tissue evidence="1">Muscle</tissue>
    </source>
</reference>
<dbReference type="EMBL" id="JAHRIQ010017924">
    <property type="protein sequence ID" value="MEQ2227139.1"/>
    <property type="molecule type" value="Genomic_DNA"/>
</dbReference>
<accession>A0ABV0T2U8</accession>
<protein>
    <submittedName>
        <fullName evidence="1">Uncharacterized protein</fullName>
    </submittedName>
</protein>
<evidence type="ECO:0000313" key="1">
    <source>
        <dbReference type="EMBL" id="MEQ2227139.1"/>
    </source>
</evidence>
<sequence>MLCSAAGDGFSRGIWASGDKLHSHTNTCTHAYLLERQHTECHRTEGTILRGPPPTHRFIRKITQLAECGQMFAKMCANFIGDTQTGHEDMTYCEKVFASPHISLDLLCHVLLSLNYYIYEEKKLSKPTKTYVKLNCSLIIITSCGGNLTHCSLQNCFNLITLKGF</sequence>
<gene>
    <name evidence="1" type="ORF">ILYODFUR_034696</name>
</gene>
<proteinExistence type="predicted"/>
<dbReference type="Proteomes" id="UP001482620">
    <property type="component" value="Unassembled WGS sequence"/>
</dbReference>
<organism evidence="1 2">
    <name type="scientific">Ilyodon furcidens</name>
    <name type="common">goldbreast splitfin</name>
    <dbReference type="NCBI Taxonomy" id="33524"/>
    <lineage>
        <taxon>Eukaryota</taxon>
        <taxon>Metazoa</taxon>
        <taxon>Chordata</taxon>
        <taxon>Craniata</taxon>
        <taxon>Vertebrata</taxon>
        <taxon>Euteleostomi</taxon>
        <taxon>Actinopterygii</taxon>
        <taxon>Neopterygii</taxon>
        <taxon>Teleostei</taxon>
        <taxon>Neoteleostei</taxon>
        <taxon>Acanthomorphata</taxon>
        <taxon>Ovalentaria</taxon>
        <taxon>Atherinomorphae</taxon>
        <taxon>Cyprinodontiformes</taxon>
        <taxon>Goodeidae</taxon>
        <taxon>Ilyodon</taxon>
    </lineage>
</organism>
<comment type="caution">
    <text evidence="1">The sequence shown here is derived from an EMBL/GenBank/DDBJ whole genome shotgun (WGS) entry which is preliminary data.</text>
</comment>
<evidence type="ECO:0000313" key="2">
    <source>
        <dbReference type="Proteomes" id="UP001482620"/>
    </source>
</evidence>
<keyword evidence="2" id="KW-1185">Reference proteome</keyword>
<name>A0ABV0T2U8_9TELE</name>